<feature type="transmembrane region" description="Helical" evidence="7">
    <location>
        <begin position="358"/>
        <end position="377"/>
    </location>
</feature>
<evidence type="ECO:0000256" key="6">
    <source>
        <dbReference type="ARBA" id="ARBA00023136"/>
    </source>
</evidence>
<evidence type="ECO:0000256" key="7">
    <source>
        <dbReference type="SAM" id="Phobius"/>
    </source>
</evidence>
<evidence type="ECO:0000256" key="4">
    <source>
        <dbReference type="ARBA" id="ARBA00022692"/>
    </source>
</evidence>
<keyword evidence="10" id="KW-1185">Reference proteome</keyword>
<organism evidence="9 10">
    <name type="scientific">Pseudofrankia asymbiotica</name>
    <dbReference type="NCBI Taxonomy" id="1834516"/>
    <lineage>
        <taxon>Bacteria</taxon>
        <taxon>Bacillati</taxon>
        <taxon>Actinomycetota</taxon>
        <taxon>Actinomycetes</taxon>
        <taxon>Frankiales</taxon>
        <taxon>Frankiaceae</taxon>
        <taxon>Pseudofrankia</taxon>
    </lineage>
</organism>
<keyword evidence="4 7" id="KW-0812">Transmembrane</keyword>
<feature type="transmembrane region" description="Helical" evidence="7">
    <location>
        <begin position="321"/>
        <end position="338"/>
    </location>
</feature>
<feature type="domain" description="Major facilitator superfamily (MFS) profile" evidence="8">
    <location>
        <begin position="1"/>
        <end position="452"/>
    </location>
</feature>
<sequence length="472" mass="47899">MLAVVCLCQLMVVLDISVVNVALPSIRADLGFSDSGLQWVVNAYTLTFGGLLLLGGRLADLTGQRRAAIAGLGLFGLTSLLGGLAQNPGELIAARAAQGVSGAVLLPVSLTVITTTFAEGAARHRALAVWGAVAGAGSAVGVTLGGVLTEYLNWRWVLFVNVPIAAVAIPLAMACIGNLRTARRPRLDIAGAMLATAAMVVLVYGVVRTDTYAWGSARTLGTLGIAALLAVAFVLVERRVAAPLVRLGILRSRSLSVACVVIFLVACGQFGAFYFASLYLQGVLGYSPLRTGLAFVPFALGVVAGTIVAGRLMARVGPRPLLVCGLALGAVGMGWFGWVSPDGGFVADLLGPSLVTSVGLGLCMVTNTAAGTTGVARDEAGLASGLLNAARQCGGSIGLAVLVTVASTVTRHQTEPASLAAVTTGYDRAFLVAGVLIGVAALAAFTLLPSRPRPRAGGRDAADRLAGAEISA</sequence>
<dbReference type="EMBL" id="MOMC01000092">
    <property type="protein sequence ID" value="ONH23093.1"/>
    <property type="molecule type" value="Genomic_DNA"/>
</dbReference>
<feature type="transmembrane region" description="Helical" evidence="7">
    <location>
        <begin position="67"/>
        <end position="86"/>
    </location>
</feature>
<feature type="transmembrane region" description="Helical" evidence="7">
    <location>
        <begin position="292"/>
        <end position="314"/>
    </location>
</feature>
<comment type="subcellular location">
    <subcellularLocation>
        <location evidence="1">Cell membrane</location>
        <topology evidence="1">Multi-pass membrane protein</topology>
    </subcellularLocation>
</comment>
<dbReference type="SUPFAM" id="SSF103473">
    <property type="entry name" value="MFS general substrate transporter"/>
    <property type="match status" value="1"/>
</dbReference>
<dbReference type="Gene3D" id="1.20.1250.20">
    <property type="entry name" value="MFS general substrate transporter like domains"/>
    <property type="match status" value="1"/>
</dbReference>
<dbReference type="InterPro" id="IPR004638">
    <property type="entry name" value="EmrB-like"/>
</dbReference>
<dbReference type="InterPro" id="IPR036259">
    <property type="entry name" value="MFS_trans_sf"/>
</dbReference>
<feature type="transmembrane region" description="Helical" evidence="7">
    <location>
        <begin position="257"/>
        <end position="280"/>
    </location>
</feature>
<protein>
    <submittedName>
        <fullName evidence="9">MFS transporter</fullName>
    </submittedName>
</protein>
<dbReference type="Gene3D" id="1.20.1720.10">
    <property type="entry name" value="Multidrug resistance protein D"/>
    <property type="match status" value="1"/>
</dbReference>
<feature type="transmembrane region" description="Helical" evidence="7">
    <location>
        <begin position="429"/>
        <end position="448"/>
    </location>
</feature>
<keyword evidence="3" id="KW-1003">Cell membrane</keyword>
<feature type="transmembrane region" description="Helical" evidence="7">
    <location>
        <begin position="154"/>
        <end position="177"/>
    </location>
</feature>
<reference evidence="10" key="1">
    <citation type="submission" date="2016-10" db="EMBL/GenBank/DDBJ databases">
        <title>Frankia sp. NRRL B-16386 Genome sequencing.</title>
        <authorList>
            <person name="Ghodhbane-Gtari F."/>
            <person name="Swanson E."/>
            <person name="Gueddou A."/>
            <person name="Hezbri K."/>
            <person name="Ktari K."/>
            <person name="Nouioui I."/>
            <person name="Morris K."/>
            <person name="Simpson S."/>
            <person name="Abebe-Akele F."/>
            <person name="Thomas K."/>
            <person name="Gtari M."/>
            <person name="Tisa L.S."/>
        </authorList>
    </citation>
    <scope>NUCLEOTIDE SEQUENCE [LARGE SCALE GENOMIC DNA]</scope>
    <source>
        <strain evidence="10">NRRL B-16386</strain>
    </source>
</reference>
<dbReference type="PANTHER" id="PTHR42718">
    <property type="entry name" value="MAJOR FACILITATOR SUPERFAMILY MULTIDRUG TRANSPORTER MFSC"/>
    <property type="match status" value="1"/>
</dbReference>
<dbReference type="InterPro" id="IPR020846">
    <property type="entry name" value="MFS_dom"/>
</dbReference>
<evidence type="ECO:0000256" key="5">
    <source>
        <dbReference type="ARBA" id="ARBA00022989"/>
    </source>
</evidence>
<keyword evidence="6 7" id="KW-0472">Membrane</keyword>
<feature type="transmembrane region" description="Helical" evidence="7">
    <location>
        <begin position="189"/>
        <end position="207"/>
    </location>
</feature>
<evidence type="ECO:0000313" key="9">
    <source>
        <dbReference type="EMBL" id="ONH23093.1"/>
    </source>
</evidence>
<dbReference type="Pfam" id="PF07690">
    <property type="entry name" value="MFS_1"/>
    <property type="match status" value="1"/>
</dbReference>
<evidence type="ECO:0000256" key="3">
    <source>
        <dbReference type="ARBA" id="ARBA00022475"/>
    </source>
</evidence>
<dbReference type="OrthoDB" id="4668943at2"/>
<dbReference type="STRING" id="1834516.BL253_33955"/>
<feature type="transmembrane region" description="Helical" evidence="7">
    <location>
        <begin position="92"/>
        <end position="115"/>
    </location>
</feature>
<keyword evidence="5 7" id="KW-1133">Transmembrane helix</keyword>
<dbReference type="NCBIfam" id="TIGR00711">
    <property type="entry name" value="efflux_EmrB"/>
    <property type="match status" value="1"/>
</dbReference>
<evidence type="ECO:0000313" key="10">
    <source>
        <dbReference type="Proteomes" id="UP000188929"/>
    </source>
</evidence>
<feature type="transmembrane region" description="Helical" evidence="7">
    <location>
        <begin position="127"/>
        <end position="148"/>
    </location>
</feature>
<accession>A0A1V2I116</accession>
<evidence type="ECO:0000259" key="8">
    <source>
        <dbReference type="PROSITE" id="PS50850"/>
    </source>
</evidence>
<dbReference type="AlphaFoldDB" id="A0A1V2I116"/>
<dbReference type="Proteomes" id="UP000188929">
    <property type="component" value="Unassembled WGS sequence"/>
</dbReference>
<name>A0A1V2I116_9ACTN</name>
<feature type="transmembrane region" description="Helical" evidence="7">
    <location>
        <begin position="37"/>
        <end position="55"/>
    </location>
</feature>
<dbReference type="GO" id="GO:0022857">
    <property type="term" value="F:transmembrane transporter activity"/>
    <property type="evidence" value="ECO:0007669"/>
    <property type="project" value="InterPro"/>
</dbReference>
<evidence type="ECO:0000256" key="2">
    <source>
        <dbReference type="ARBA" id="ARBA00022448"/>
    </source>
</evidence>
<proteinExistence type="predicted"/>
<keyword evidence="2" id="KW-0813">Transport</keyword>
<dbReference type="GO" id="GO:0005886">
    <property type="term" value="C:plasma membrane"/>
    <property type="evidence" value="ECO:0007669"/>
    <property type="project" value="UniProtKB-SubCell"/>
</dbReference>
<evidence type="ECO:0000256" key="1">
    <source>
        <dbReference type="ARBA" id="ARBA00004651"/>
    </source>
</evidence>
<dbReference type="InterPro" id="IPR011701">
    <property type="entry name" value="MFS"/>
</dbReference>
<dbReference type="CDD" id="cd17321">
    <property type="entry name" value="MFS_MMR_MDR_like"/>
    <property type="match status" value="1"/>
</dbReference>
<dbReference type="PROSITE" id="PS50850">
    <property type="entry name" value="MFS"/>
    <property type="match status" value="1"/>
</dbReference>
<gene>
    <name evidence="9" type="ORF">BL253_33955</name>
</gene>
<dbReference type="PANTHER" id="PTHR42718:SF46">
    <property type="entry name" value="BLR6921 PROTEIN"/>
    <property type="match status" value="1"/>
</dbReference>
<comment type="caution">
    <text evidence="9">The sequence shown here is derived from an EMBL/GenBank/DDBJ whole genome shotgun (WGS) entry which is preliminary data.</text>
</comment>
<feature type="transmembrane region" description="Helical" evidence="7">
    <location>
        <begin position="219"/>
        <end position="236"/>
    </location>
</feature>